<proteinExistence type="inferred from homology"/>
<feature type="transmembrane region" description="Helical" evidence="7">
    <location>
        <begin position="177"/>
        <end position="196"/>
    </location>
</feature>
<dbReference type="InterPro" id="IPR045621">
    <property type="entry name" value="BPD_transp_1_N"/>
</dbReference>
<dbReference type="InterPro" id="IPR035906">
    <property type="entry name" value="MetI-like_sf"/>
</dbReference>
<evidence type="ECO:0000256" key="4">
    <source>
        <dbReference type="ARBA" id="ARBA00022692"/>
    </source>
</evidence>
<reference evidence="10 11" key="1">
    <citation type="submission" date="2016-09" db="EMBL/GenBank/DDBJ databases">
        <title>Complete genome sequence of Actinomyces hongkongensis HKU8.</title>
        <authorList>
            <person name="Gao Y.-X."/>
            <person name="Zhou Y.-Y."/>
            <person name="Xie Y."/>
            <person name="Wang M."/>
            <person name="Wang S.-J."/>
            <person name="Shen S.-G."/>
        </authorList>
    </citation>
    <scope>NUCLEOTIDE SEQUENCE [LARGE SCALE GENOMIC DNA]</scope>
    <source>
        <strain evidence="10 11">HKU8</strain>
    </source>
</reference>
<feature type="transmembrane region" description="Helical" evidence="7">
    <location>
        <begin position="12"/>
        <end position="31"/>
    </location>
</feature>
<dbReference type="CDD" id="cd06261">
    <property type="entry name" value="TM_PBP2"/>
    <property type="match status" value="1"/>
</dbReference>
<dbReference type="STRING" id="178339.BH719_02560"/>
<keyword evidence="3" id="KW-1003">Cell membrane</keyword>
<keyword evidence="4 7" id="KW-0812">Transmembrane</keyword>
<dbReference type="PROSITE" id="PS50928">
    <property type="entry name" value="ABC_TM1"/>
    <property type="match status" value="1"/>
</dbReference>
<dbReference type="GO" id="GO:0005886">
    <property type="term" value="C:plasma membrane"/>
    <property type="evidence" value="ECO:0007669"/>
    <property type="project" value="UniProtKB-SubCell"/>
</dbReference>
<evidence type="ECO:0000256" key="1">
    <source>
        <dbReference type="ARBA" id="ARBA00004651"/>
    </source>
</evidence>
<dbReference type="KEGG" id="phon:BH719_02560"/>
<dbReference type="Pfam" id="PF19300">
    <property type="entry name" value="BPD_transp_1_N"/>
    <property type="match status" value="1"/>
</dbReference>
<keyword evidence="11" id="KW-1185">Reference proteome</keyword>
<dbReference type="PANTHER" id="PTHR43163">
    <property type="entry name" value="DIPEPTIDE TRANSPORT SYSTEM PERMEASE PROTEIN DPPB-RELATED"/>
    <property type="match status" value="1"/>
</dbReference>
<keyword evidence="6 7" id="KW-0472">Membrane</keyword>
<accession>A0A1D8B189</accession>
<evidence type="ECO:0000256" key="8">
    <source>
        <dbReference type="SAM" id="MobiDB-lite"/>
    </source>
</evidence>
<dbReference type="RefSeq" id="WP_009743179.1">
    <property type="nucleotide sequence ID" value="NZ_CP017298.1"/>
</dbReference>
<dbReference type="PANTHER" id="PTHR43163:SF6">
    <property type="entry name" value="DIPEPTIDE TRANSPORT SYSTEM PERMEASE PROTEIN DPPB-RELATED"/>
    <property type="match status" value="1"/>
</dbReference>
<evidence type="ECO:0000256" key="5">
    <source>
        <dbReference type="ARBA" id="ARBA00022989"/>
    </source>
</evidence>
<dbReference type="Gene3D" id="1.10.3720.10">
    <property type="entry name" value="MetI-like"/>
    <property type="match status" value="1"/>
</dbReference>
<comment type="subcellular location">
    <subcellularLocation>
        <location evidence="1 7">Cell membrane</location>
        <topology evidence="1 7">Multi-pass membrane protein</topology>
    </subcellularLocation>
</comment>
<organism evidence="10 11">
    <name type="scientific">Pauljensenia hongkongensis</name>
    <dbReference type="NCBI Taxonomy" id="178339"/>
    <lineage>
        <taxon>Bacteria</taxon>
        <taxon>Bacillati</taxon>
        <taxon>Actinomycetota</taxon>
        <taxon>Actinomycetes</taxon>
        <taxon>Actinomycetales</taxon>
        <taxon>Actinomycetaceae</taxon>
        <taxon>Pauljensenia</taxon>
    </lineage>
</organism>
<comment type="similarity">
    <text evidence="7">Belongs to the binding-protein-dependent transport system permease family.</text>
</comment>
<evidence type="ECO:0000259" key="9">
    <source>
        <dbReference type="PROSITE" id="PS50928"/>
    </source>
</evidence>
<protein>
    <submittedName>
        <fullName evidence="10">ABC transporter permease</fullName>
    </submittedName>
</protein>
<evidence type="ECO:0000256" key="6">
    <source>
        <dbReference type="ARBA" id="ARBA00023136"/>
    </source>
</evidence>
<evidence type="ECO:0000256" key="7">
    <source>
        <dbReference type="RuleBase" id="RU363032"/>
    </source>
</evidence>
<dbReference type="GO" id="GO:0055085">
    <property type="term" value="P:transmembrane transport"/>
    <property type="evidence" value="ECO:0007669"/>
    <property type="project" value="InterPro"/>
</dbReference>
<feature type="domain" description="ABC transmembrane type-1" evidence="9">
    <location>
        <begin position="97"/>
        <end position="302"/>
    </location>
</feature>
<dbReference type="Pfam" id="PF00528">
    <property type="entry name" value="BPD_transp_1"/>
    <property type="match status" value="1"/>
</dbReference>
<evidence type="ECO:0000313" key="10">
    <source>
        <dbReference type="EMBL" id="AOS46882.1"/>
    </source>
</evidence>
<dbReference type="AlphaFoldDB" id="A0A1D8B189"/>
<gene>
    <name evidence="10" type="ORF">BH719_02560</name>
</gene>
<feature type="transmembrane region" description="Helical" evidence="7">
    <location>
        <begin position="233"/>
        <end position="255"/>
    </location>
</feature>
<evidence type="ECO:0000256" key="3">
    <source>
        <dbReference type="ARBA" id="ARBA00022475"/>
    </source>
</evidence>
<dbReference type="EMBL" id="CP017298">
    <property type="protein sequence ID" value="AOS46882.1"/>
    <property type="molecule type" value="Genomic_DNA"/>
</dbReference>
<feature type="transmembrane region" description="Helical" evidence="7">
    <location>
        <begin position="103"/>
        <end position="121"/>
    </location>
</feature>
<feature type="transmembrane region" description="Helical" evidence="7">
    <location>
        <begin position="279"/>
        <end position="305"/>
    </location>
</feature>
<evidence type="ECO:0000256" key="2">
    <source>
        <dbReference type="ARBA" id="ARBA00022448"/>
    </source>
</evidence>
<keyword evidence="5 7" id="KW-1133">Transmembrane helix</keyword>
<feature type="transmembrane region" description="Helical" evidence="7">
    <location>
        <begin position="133"/>
        <end position="157"/>
    </location>
</feature>
<evidence type="ECO:0000313" key="11">
    <source>
        <dbReference type="Proteomes" id="UP000095214"/>
    </source>
</evidence>
<name>A0A1D8B189_9ACTO</name>
<feature type="region of interest" description="Disordered" evidence="8">
    <location>
        <begin position="314"/>
        <end position="340"/>
    </location>
</feature>
<sequence length="340" mass="35648">MTMRYLLGRIAGFAAVLAVLSVIVFSLTHMVPGDPVKMLVGTRAVTPGVRAAITAKYHLDEPLWSQYLTWLGRALHGDFGDSVRNSAPVTDILAGRVALTGQLTALAFAIAVAVGVPLGVVAARRAGTGTDRLIVGASVVGVSAPGFALGMVLLYVFALMGGLFPIYGEGSGFADRLWHLALPAVALAVGTCAMIVRVTRAAVITELASDYVLFARSRGLSERRTTLMYLKGAALPIVTSAGLILGSLFGSTVLVEEAFSLPGIGQLLADSITYKDIPVVQAIVLIVAALIMTTTLVVDIVARILDPRPARGRAQSRRALSAQGPRAIRGSRPGRRGRAR</sequence>
<dbReference type="InterPro" id="IPR000515">
    <property type="entry name" value="MetI-like"/>
</dbReference>
<dbReference type="Proteomes" id="UP000095214">
    <property type="component" value="Chromosome"/>
</dbReference>
<dbReference type="SUPFAM" id="SSF161098">
    <property type="entry name" value="MetI-like"/>
    <property type="match status" value="1"/>
</dbReference>
<keyword evidence="2 7" id="KW-0813">Transport</keyword>